<keyword evidence="2" id="KW-1185">Reference proteome</keyword>
<dbReference type="Proteomes" id="UP001590950">
    <property type="component" value="Unassembled WGS sequence"/>
</dbReference>
<dbReference type="EMBL" id="JBEFKJ010000034">
    <property type="protein sequence ID" value="KAL2038144.1"/>
    <property type="molecule type" value="Genomic_DNA"/>
</dbReference>
<comment type="caution">
    <text evidence="1">The sequence shown here is derived from an EMBL/GenBank/DDBJ whole genome shotgun (WGS) entry which is preliminary data.</text>
</comment>
<evidence type="ECO:0000313" key="1">
    <source>
        <dbReference type="EMBL" id="KAL2038144.1"/>
    </source>
</evidence>
<name>A0ABR3ZWW5_9LECA</name>
<proteinExistence type="predicted"/>
<sequence>MTDSPERQKLESELHEFGVAILPMLHDNAAVLAKPVEIYRCYLTDILTPVIPEVSPDTSVT</sequence>
<protein>
    <submittedName>
        <fullName evidence="1">Uncharacterized protein</fullName>
    </submittedName>
</protein>
<reference evidence="1 2" key="1">
    <citation type="submission" date="2024-09" db="EMBL/GenBank/DDBJ databases">
        <title>Rethinking Asexuality: The Enigmatic Case of Functional Sexual Genes in Lepraria (Stereocaulaceae).</title>
        <authorList>
            <person name="Doellman M."/>
            <person name="Sun Y."/>
            <person name="Barcenas-Pena A."/>
            <person name="Lumbsch H.T."/>
            <person name="Grewe F."/>
        </authorList>
    </citation>
    <scope>NUCLEOTIDE SEQUENCE [LARGE SCALE GENOMIC DNA]</scope>
    <source>
        <strain evidence="1 2">Mercado 3170</strain>
    </source>
</reference>
<accession>A0ABR3ZWW5</accession>
<gene>
    <name evidence="1" type="ORF">N7G274_009092</name>
</gene>
<organism evidence="1 2">
    <name type="scientific">Stereocaulon virgatum</name>
    <dbReference type="NCBI Taxonomy" id="373712"/>
    <lineage>
        <taxon>Eukaryota</taxon>
        <taxon>Fungi</taxon>
        <taxon>Dikarya</taxon>
        <taxon>Ascomycota</taxon>
        <taxon>Pezizomycotina</taxon>
        <taxon>Lecanoromycetes</taxon>
        <taxon>OSLEUM clade</taxon>
        <taxon>Lecanoromycetidae</taxon>
        <taxon>Lecanorales</taxon>
        <taxon>Lecanorineae</taxon>
        <taxon>Stereocaulaceae</taxon>
        <taxon>Stereocaulon</taxon>
    </lineage>
</organism>
<evidence type="ECO:0000313" key="2">
    <source>
        <dbReference type="Proteomes" id="UP001590950"/>
    </source>
</evidence>